<protein>
    <submittedName>
        <fullName evidence="1">Uncharacterized protein</fullName>
    </submittedName>
</protein>
<dbReference type="Proteomes" id="UP000240883">
    <property type="component" value="Unassembled WGS sequence"/>
</dbReference>
<dbReference type="EMBL" id="KZ678138">
    <property type="protein sequence ID" value="PSN64398.1"/>
    <property type="molecule type" value="Genomic_DNA"/>
</dbReference>
<dbReference type="AlphaFoldDB" id="A0A2T2NH86"/>
<proteinExistence type="predicted"/>
<reference evidence="1 2" key="1">
    <citation type="journal article" date="2018" name="Front. Microbiol.">
        <title>Genome-Wide Analysis of Corynespora cassiicola Leaf Fall Disease Putative Effectors.</title>
        <authorList>
            <person name="Lopez D."/>
            <person name="Ribeiro S."/>
            <person name="Label P."/>
            <person name="Fumanal B."/>
            <person name="Venisse J.S."/>
            <person name="Kohler A."/>
            <person name="de Oliveira R.R."/>
            <person name="Labutti K."/>
            <person name="Lipzen A."/>
            <person name="Lail K."/>
            <person name="Bauer D."/>
            <person name="Ohm R.A."/>
            <person name="Barry K.W."/>
            <person name="Spatafora J."/>
            <person name="Grigoriev I.V."/>
            <person name="Martin F.M."/>
            <person name="Pujade-Renaud V."/>
        </authorList>
    </citation>
    <scope>NUCLEOTIDE SEQUENCE [LARGE SCALE GENOMIC DNA]</scope>
    <source>
        <strain evidence="1 2">Philippines</strain>
    </source>
</reference>
<evidence type="ECO:0000313" key="1">
    <source>
        <dbReference type="EMBL" id="PSN64398.1"/>
    </source>
</evidence>
<keyword evidence="2" id="KW-1185">Reference proteome</keyword>
<name>A0A2T2NH86_CORCC</name>
<gene>
    <name evidence="1" type="ORF">BS50DRAFT_72865</name>
</gene>
<accession>A0A2T2NH86</accession>
<sequence>MGHGNRNFWCQSAGKAYDNASVIRICIQQKTSGLQTLFDNALQGLQGGVLACNNRVVILASVGPKWRMGISFRPMAFLSTAQHPGQESITTSGLSSLSWAWCTRNRYYTKMVVILSFFARRNLYTDQTPLSRPFYWHHLGKKIPNTPAEMLLGLVQTEFTVGCQILSMGASAPRGKYA</sequence>
<evidence type="ECO:0000313" key="2">
    <source>
        <dbReference type="Proteomes" id="UP000240883"/>
    </source>
</evidence>
<organism evidence="1 2">
    <name type="scientific">Corynespora cassiicola Philippines</name>
    <dbReference type="NCBI Taxonomy" id="1448308"/>
    <lineage>
        <taxon>Eukaryota</taxon>
        <taxon>Fungi</taxon>
        <taxon>Dikarya</taxon>
        <taxon>Ascomycota</taxon>
        <taxon>Pezizomycotina</taxon>
        <taxon>Dothideomycetes</taxon>
        <taxon>Pleosporomycetidae</taxon>
        <taxon>Pleosporales</taxon>
        <taxon>Corynesporascaceae</taxon>
        <taxon>Corynespora</taxon>
    </lineage>
</organism>